<organism evidence="2">
    <name type="scientific">Camponotus floridanus</name>
    <name type="common">Florida carpenter ant</name>
    <dbReference type="NCBI Taxonomy" id="104421"/>
    <lineage>
        <taxon>Eukaryota</taxon>
        <taxon>Metazoa</taxon>
        <taxon>Ecdysozoa</taxon>
        <taxon>Arthropoda</taxon>
        <taxon>Hexapoda</taxon>
        <taxon>Insecta</taxon>
        <taxon>Pterygota</taxon>
        <taxon>Neoptera</taxon>
        <taxon>Endopterygota</taxon>
        <taxon>Hymenoptera</taxon>
        <taxon>Apocrita</taxon>
        <taxon>Aculeata</taxon>
        <taxon>Formicoidea</taxon>
        <taxon>Formicidae</taxon>
        <taxon>Formicinae</taxon>
        <taxon>Camponotus</taxon>
    </lineage>
</organism>
<reference evidence="1 2" key="1">
    <citation type="journal article" date="2010" name="Science">
        <title>Genomic comparison of the ants Camponotus floridanus and Harpegnathos saltator.</title>
        <authorList>
            <person name="Bonasio R."/>
            <person name="Zhang G."/>
            <person name="Ye C."/>
            <person name="Mutti N.S."/>
            <person name="Fang X."/>
            <person name="Qin N."/>
            <person name="Donahue G."/>
            <person name="Yang P."/>
            <person name="Li Q."/>
            <person name="Li C."/>
            <person name="Zhang P."/>
            <person name="Huang Z."/>
            <person name="Berger S.L."/>
            <person name="Reinberg D."/>
            <person name="Wang J."/>
            <person name="Liebig J."/>
        </authorList>
    </citation>
    <scope>NUCLEOTIDE SEQUENCE [LARGE SCALE GENOMIC DNA]</scope>
    <source>
        <strain evidence="2">C129</strain>
    </source>
</reference>
<name>E2A1J1_CAMFO</name>
<sequence>MTRAQTVTEATVITRKMVLCPTSRFIAPAVLWRCAVIVSTRAAYKTARSSSIDSRHVAVSRQEQGERRRQEAAILRLRRTWRKRRATNYSFDNDQALVKATSRHCYARAISLTSRRRSGSPPVLCFLRISPGSWGQRPQRQLRARWHDDNRKLDYNLLEISHARHLGCEMAEGLVFCGRPRTLCDIPTGNSDEVDGIMISSASHYVKCVTVPLIISMLDFPRPLLQPRCTSRRGVGRFVFVEASKMNDERINRLDGEVGRDGTGRDAAAALKLYKALPPREHVTGNRVRT</sequence>
<dbReference type="Proteomes" id="UP000000311">
    <property type="component" value="Unassembled WGS sequence"/>
</dbReference>
<protein>
    <submittedName>
        <fullName evidence="1">Uncharacterized protein</fullName>
    </submittedName>
</protein>
<evidence type="ECO:0000313" key="2">
    <source>
        <dbReference type="Proteomes" id="UP000000311"/>
    </source>
</evidence>
<proteinExistence type="predicted"/>
<dbReference type="EMBL" id="GL435766">
    <property type="protein sequence ID" value="EFN72664.1"/>
    <property type="molecule type" value="Genomic_DNA"/>
</dbReference>
<dbReference type="AlphaFoldDB" id="E2A1J1"/>
<dbReference type="InParanoid" id="E2A1J1"/>
<accession>E2A1J1</accession>
<evidence type="ECO:0000313" key="1">
    <source>
        <dbReference type="EMBL" id="EFN72664.1"/>
    </source>
</evidence>
<gene>
    <name evidence="1" type="ORF">EAG_06848</name>
</gene>
<keyword evidence="2" id="KW-1185">Reference proteome</keyword>